<keyword evidence="2" id="KW-1003">Cell membrane</keyword>
<protein>
    <submittedName>
        <fullName evidence="8">Phospholipase_D-nuclease N-terminal</fullName>
    </submittedName>
</protein>
<dbReference type="EMBL" id="FUXZ01000005">
    <property type="protein sequence ID" value="SKA64110.1"/>
    <property type="molecule type" value="Genomic_DNA"/>
</dbReference>
<gene>
    <name evidence="8" type="ORF">SAMN02745111_00897</name>
</gene>
<dbReference type="STRING" id="39495.SAMN02745111_00897"/>
<keyword evidence="9" id="KW-1185">Reference proteome</keyword>
<reference evidence="8 9" key="1">
    <citation type="submission" date="2017-02" db="EMBL/GenBank/DDBJ databases">
        <authorList>
            <person name="Peterson S.W."/>
        </authorList>
    </citation>
    <scope>NUCLEOTIDE SEQUENCE [LARGE SCALE GENOMIC DNA]</scope>
    <source>
        <strain evidence="8 9">ATCC 35992</strain>
    </source>
</reference>
<proteinExistence type="predicted"/>
<dbReference type="Proteomes" id="UP000190814">
    <property type="component" value="Unassembled WGS sequence"/>
</dbReference>
<evidence type="ECO:0000256" key="6">
    <source>
        <dbReference type="SAM" id="Phobius"/>
    </source>
</evidence>
<dbReference type="Pfam" id="PF13396">
    <property type="entry name" value="PLDc_N"/>
    <property type="match status" value="1"/>
</dbReference>
<evidence type="ECO:0000256" key="2">
    <source>
        <dbReference type="ARBA" id="ARBA00022475"/>
    </source>
</evidence>
<dbReference type="RefSeq" id="WP_078765777.1">
    <property type="nucleotide sequence ID" value="NZ_FUXZ01000005.1"/>
</dbReference>
<dbReference type="OrthoDB" id="3243324at2"/>
<keyword evidence="4 6" id="KW-1133">Transmembrane helix</keyword>
<evidence type="ECO:0000256" key="1">
    <source>
        <dbReference type="ARBA" id="ARBA00004651"/>
    </source>
</evidence>
<evidence type="ECO:0000256" key="3">
    <source>
        <dbReference type="ARBA" id="ARBA00022692"/>
    </source>
</evidence>
<name>A0A1T4VGL0_9FIRM</name>
<keyword evidence="3 6" id="KW-0812">Transmembrane</keyword>
<sequence length="76" mass="8820">MNTTLLLASKTIPKDWIPFLIPLIALQIGLYIFTMVHIFRHDHYKRGSRLLWVIVATIGCEFVGPIIYMVFGREDD</sequence>
<feature type="transmembrane region" description="Helical" evidence="6">
    <location>
        <begin position="16"/>
        <end position="38"/>
    </location>
</feature>
<evidence type="ECO:0000256" key="4">
    <source>
        <dbReference type="ARBA" id="ARBA00022989"/>
    </source>
</evidence>
<evidence type="ECO:0000313" key="9">
    <source>
        <dbReference type="Proteomes" id="UP000190814"/>
    </source>
</evidence>
<accession>A0A1T4VGL0</accession>
<evidence type="ECO:0000256" key="5">
    <source>
        <dbReference type="ARBA" id="ARBA00023136"/>
    </source>
</evidence>
<feature type="domain" description="Cardiolipin synthase N-terminal" evidence="7">
    <location>
        <begin position="30"/>
        <end position="73"/>
    </location>
</feature>
<organism evidence="8 9">
    <name type="scientific">Eubacterium uniforme</name>
    <dbReference type="NCBI Taxonomy" id="39495"/>
    <lineage>
        <taxon>Bacteria</taxon>
        <taxon>Bacillati</taxon>
        <taxon>Bacillota</taxon>
        <taxon>Clostridia</taxon>
        <taxon>Eubacteriales</taxon>
        <taxon>Eubacteriaceae</taxon>
        <taxon>Eubacterium</taxon>
    </lineage>
</organism>
<evidence type="ECO:0000259" key="7">
    <source>
        <dbReference type="Pfam" id="PF13396"/>
    </source>
</evidence>
<feature type="transmembrane region" description="Helical" evidence="6">
    <location>
        <begin position="50"/>
        <end position="71"/>
    </location>
</feature>
<dbReference type="GO" id="GO:0005886">
    <property type="term" value="C:plasma membrane"/>
    <property type="evidence" value="ECO:0007669"/>
    <property type="project" value="UniProtKB-SubCell"/>
</dbReference>
<comment type="subcellular location">
    <subcellularLocation>
        <location evidence="1">Cell membrane</location>
        <topology evidence="1">Multi-pass membrane protein</topology>
    </subcellularLocation>
</comment>
<dbReference type="AlphaFoldDB" id="A0A1T4VGL0"/>
<evidence type="ECO:0000313" key="8">
    <source>
        <dbReference type="EMBL" id="SKA64110.1"/>
    </source>
</evidence>
<keyword evidence="5 6" id="KW-0472">Membrane</keyword>
<dbReference type="InterPro" id="IPR027379">
    <property type="entry name" value="CLS_N"/>
</dbReference>